<dbReference type="RefSeq" id="WP_192554225.1">
    <property type="nucleotide sequence ID" value="NZ_JACZZA010000001.1"/>
</dbReference>
<dbReference type="EMBL" id="JACZZA010000001">
    <property type="protein sequence ID" value="MBE1159398.1"/>
    <property type="molecule type" value="Genomic_DNA"/>
</dbReference>
<evidence type="ECO:0000313" key="1">
    <source>
        <dbReference type="EMBL" id="MBE1159398.1"/>
    </source>
</evidence>
<sequence length="151" mass="16262">MAIAVERAWIVVLNCVDNNKQFHAHWPLLYGQLTHHGARAMNKAASGKAITAQRKPMHAQAALGIILAGTSLQATLCAQVSGTIHFQGAIVEAAPNVFALPLAALEPAHHDRYVVERAPLRQISQVLRVELLDDYAECAADTAVLVTISLN</sequence>
<organism evidence="1 2">
    <name type="scientific">Dyella acidiphila</name>
    <dbReference type="NCBI Taxonomy" id="2775866"/>
    <lineage>
        <taxon>Bacteria</taxon>
        <taxon>Pseudomonadati</taxon>
        <taxon>Pseudomonadota</taxon>
        <taxon>Gammaproteobacteria</taxon>
        <taxon>Lysobacterales</taxon>
        <taxon>Rhodanobacteraceae</taxon>
        <taxon>Dyella</taxon>
    </lineage>
</organism>
<proteinExistence type="predicted"/>
<comment type="caution">
    <text evidence="1">The sequence shown here is derived from an EMBL/GenBank/DDBJ whole genome shotgun (WGS) entry which is preliminary data.</text>
</comment>
<evidence type="ECO:0000313" key="2">
    <source>
        <dbReference type="Proteomes" id="UP000651010"/>
    </source>
</evidence>
<reference evidence="1 2" key="1">
    <citation type="submission" date="2020-09" db="EMBL/GenBank/DDBJ databases">
        <title>Dyella sp. 7MK23 isolated from forest soil.</title>
        <authorList>
            <person name="Fu J."/>
        </authorList>
    </citation>
    <scope>NUCLEOTIDE SEQUENCE [LARGE SCALE GENOMIC DNA]</scope>
    <source>
        <strain evidence="1 2">7MK23</strain>
    </source>
</reference>
<dbReference type="Proteomes" id="UP000651010">
    <property type="component" value="Unassembled WGS sequence"/>
</dbReference>
<keyword evidence="2" id="KW-1185">Reference proteome</keyword>
<protein>
    <submittedName>
        <fullName evidence="1">Uncharacterized protein</fullName>
    </submittedName>
</protein>
<accession>A0ABR9G5S8</accession>
<name>A0ABR9G5S8_9GAMM</name>
<gene>
    <name evidence="1" type="ORF">IGX34_03305</name>
</gene>